<evidence type="ECO:0000256" key="1">
    <source>
        <dbReference type="SAM" id="SignalP"/>
    </source>
</evidence>
<name>A0A3E0DIR8_9GAMM</name>
<reference evidence="2 3" key="1">
    <citation type="submission" date="2018-08" db="EMBL/GenBank/DDBJ databases">
        <title>Genomic Encyclopedia of Type Strains, Phase III (KMG-III): the genomes of soil and plant-associated and newly described type strains.</title>
        <authorList>
            <person name="Whitman W."/>
        </authorList>
    </citation>
    <scope>NUCLEOTIDE SEQUENCE [LARGE SCALE GENOMIC DNA]</scope>
    <source>
        <strain evidence="2 3">CECT 7375</strain>
    </source>
</reference>
<dbReference type="RefSeq" id="WP_115898588.1">
    <property type="nucleotide sequence ID" value="NZ_QUNG01000011.1"/>
</dbReference>
<dbReference type="AlphaFoldDB" id="A0A3E0DIR8"/>
<dbReference type="OrthoDB" id="9778934at2"/>
<organism evidence="2 3">
    <name type="scientific">Marinomonas pollencensis</name>
    <dbReference type="NCBI Taxonomy" id="491954"/>
    <lineage>
        <taxon>Bacteria</taxon>
        <taxon>Pseudomonadati</taxon>
        <taxon>Pseudomonadota</taxon>
        <taxon>Gammaproteobacteria</taxon>
        <taxon>Oceanospirillales</taxon>
        <taxon>Oceanospirillaceae</taxon>
        <taxon>Marinomonas</taxon>
    </lineage>
</organism>
<accession>A0A3E0DIR8</accession>
<evidence type="ECO:0000313" key="2">
    <source>
        <dbReference type="EMBL" id="REG81977.1"/>
    </source>
</evidence>
<feature type="signal peptide" evidence="1">
    <location>
        <begin position="1"/>
        <end position="25"/>
    </location>
</feature>
<dbReference type="Pfam" id="PF05275">
    <property type="entry name" value="CopB"/>
    <property type="match status" value="1"/>
</dbReference>
<keyword evidence="1" id="KW-0732">Signal</keyword>
<gene>
    <name evidence="2" type="ORF">DFP81_11157</name>
</gene>
<dbReference type="GO" id="GO:0005507">
    <property type="term" value="F:copper ion binding"/>
    <property type="evidence" value="ECO:0007669"/>
    <property type="project" value="InterPro"/>
</dbReference>
<dbReference type="EMBL" id="QUNG01000011">
    <property type="protein sequence ID" value="REG81977.1"/>
    <property type="molecule type" value="Genomic_DNA"/>
</dbReference>
<dbReference type="Proteomes" id="UP000256542">
    <property type="component" value="Unassembled WGS sequence"/>
</dbReference>
<evidence type="ECO:0000313" key="3">
    <source>
        <dbReference type="Proteomes" id="UP000256542"/>
    </source>
</evidence>
<sequence length="237" mass="26269">MKNVKSPILTLGLFAASVGCSLVYADAQDDPLLTSVMIDQLETGLNSGDATNVSAQAWLGYDLNKLWLKVDSEYTSSDEQELEVQALYSHAVAPYWNLQMGVRQDIKPTPTRHWAVLGVQGLAPYWFDIDAALFLGEEGRSAVRLSVEQEWLVTQKLILTPEIEMNAYSQNDAKTNIGSGLSDISAGLRLRYEITRKFAPYIGLDWSRKLGNTADLVRSDGESISETQFVVGVKAWF</sequence>
<feature type="chain" id="PRO_5017574836" evidence="1">
    <location>
        <begin position="26"/>
        <end position="237"/>
    </location>
</feature>
<dbReference type="GO" id="GO:0009279">
    <property type="term" value="C:cell outer membrane"/>
    <property type="evidence" value="ECO:0007669"/>
    <property type="project" value="InterPro"/>
</dbReference>
<keyword evidence="3" id="KW-1185">Reference proteome</keyword>
<protein>
    <submittedName>
        <fullName evidence="2">Copper resistance protein B</fullName>
    </submittedName>
</protein>
<dbReference type="InterPro" id="IPR007939">
    <property type="entry name" value="Cu-R_B_prcur"/>
</dbReference>
<proteinExistence type="predicted"/>
<comment type="caution">
    <text evidence="2">The sequence shown here is derived from an EMBL/GenBank/DDBJ whole genome shotgun (WGS) entry which is preliminary data.</text>
</comment>
<dbReference type="PROSITE" id="PS51257">
    <property type="entry name" value="PROKAR_LIPOPROTEIN"/>
    <property type="match status" value="1"/>
</dbReference>
<dbReference type="GO" id="GO:0006878">
    <property type="term" value="P:intracellular copper ion homeostasis"/>
    <property type="evidence" value="ECO:0007669"/>
    <property type="project" value="InterPro"/>
</dbReference>